<dbReference type="SUPFAM" id="SSF54593">
    <property type="entry name" value="Glyoxalase/Bleomycin resistance protein/Dihydroxybiphenyl dioxygenase"/>
    <property type="match status" value="1"/>
</dbReference>
<gene>
    <name evidence="3" type="ORF">OL599_16505</name>
</gene>
<evidence type="ECO:0000259" key="2">
    <source>
        <dbReference type="PROSITE" id="PS51819"/>
    </source>
</evidence>
<dbReference type="InterPro" id="IPR037523">
    <property type="entry name" value="VOC_core"/>
</dbReference>
<dbReference type="PANTHER" id="PTHR36113">
    <property type="entry name" value="LYASE, PUTATIVE-RELATED-RELATED"/>
    <property type="match status" value="1"/>
</dbReference>
<reference evidence="3" key="1">
    <citation type="submission" date="2022-09" db="EMBL/GenBank/DDBJ databases">
        <title>Rhodovastum sp. nov. RN2-1 isolated from soil in Seongnam, South Korea.</title>
        <authorList>
            <person name="Le N.T."/>
        </authorList>
    </citation>
    <scope>NUCLEOTIDE SEQUENCE</scope>
    <source>
        <strain evidence="3">RN2-1</strain>
    </source>
</reference>
<proteinExistence type="predicted"/>
<accession>A0AA41YPJ8</accession>
<evidence type="ECO:0000313" key="3">
    <source>
        <dbReference type="EMBL" id="MCW3476182.1"/>
    </source>
</evidence>
<name>A0AA41YPJ8_9PROT</name>
<protein>
    <submittedName>
        <fullName evidence="3">VOC family protein</fullName>
    </submittedName>
</protein>
<evidence type="ECO:0000256" key="1">
    <source>
        <dbReference type="ARBA" id="ARBA00022723"/>
    </source>
</evidence>
<sequence length="149" mass="17148">MVRVVGIDHLVIRVGDYETSKAFYGRLFTFLGFEVLEEYPDAIGWTNRRTRFWIGPADAEGRKHKHRIGNIGFHHYAFELRSRKDVDALQAFLKELGATIVDPAGEYYDDYYAVFFLDPDGLKLEGMKYGERQARAARAKARRNARAGQ</sequence>
<keyword evidence="4" id="KW-1185">Reference proteome</keyword>
<dbReference type="Proteomes" id="UP001165679">
    <property type="component" value="Unassembled WGS sequence"/>
</dbReference>
<feature type="domain" description="VOC" evidence="2">
    <location>
        <begin position="6"/>
        <end position="129"/>
    </location>
</feature>
<organism evidence="3 4">
    <name type="scientific">Limobrevibacterium gyesilva</name>
    <dbReference type="NCBI Taxonomy" id="2991712"/>
    <lineage>
        <taxon>Bacteria</taxon>
        <taxon>Pseudomonadati</taxon>
        <taxon>Pseudomonadota</taxon>
        <taxon>Alphaproteobacteria</taxon>
        <taxon>Acetobacterales</taxon>
        <taxon>Acetobacteraceae</taxon>
        <taxon>Limobrevibacterium</taxon>
    </lineage>
</organism>
<dbReference type="AlphaFoldDB" id="A0AA41YPJ8"/>
<dbReference type="GO" id="GO:0046872">
    <property type="term" value="F:metal ion binding"/>
    <property type="evidence" value="ECO:0007669"/>
    <property type="project" value="UniProtKB-KW"/>
</dbReference>
<dbReference type="InterPro" id="IPR004360">
    <property type="entry name" value="Glyas_Fos-R_dOase_dom"/>
</dbReference>
<dbReference type="Gene3D" id="3.10.180.10">
    <property type="entry name" value="2,3-Dihydroxybiphenyl 1,2-Dioxygenase, domain 1"/>
    <property type="match status" value="1"/>
</dbReference>
<dbReference type="InterPro" id="IPR051332">
    <property type="entry name" value="Fosfomycin_Res_Enzymes"/>
</dbReference>
<dbReference type="PANTHER" id="PTHR36113:SF6">
    <property type="entry name" value="FOSFOMYCIN RESISTANCE PROTEIN FOSX"/>
    <property type="match status" value="1"/>
</dbReference>
<dbReference type="InterPro" id="IPR029068">
    <property type="entry name" value="Glyas_Bleomycin-R_OHBP_Dase"/>
</dbReference>
<dbReference type="PROSITE" id="PS51819">
    <property type="entry name" value="VOC"/>
    <property type="match status" value="1"/>
</dbReference>
<reference evidence="3" key="2">
    <citation type="submission" date="2022-10" db="EMBL/GenBank/DDBJ databases">
        <authorList>
            <person name="Trinh H.N."/>
        </authorList>
    </citation>
    <scope>NUCLEOTIDE SEQUENCE</scope>
    <source>
        <strain evidence="3">RN2-1</strain>
    </source>
</reference>
<dbReference type="RefSeq" id="WP_264714938.1">
    <property type="nucleotide sequence ID" value="NZ_JAPDNT010000016.1"/>
</dbReference>
<dbReference type="Pfam" id="PF00903">
    <property type="entry name" value="Glyoxalase"/>
    <property type="match status" value="1"/>
</dbReference>
<evidence type="ECO:0000313" key="4">
    <source>
        <dbReference type="Proteomes" id="UP001165679"/>
    </source>
</evidence>
<comment type="caution">
    <text evidence="3">The sequence shown here is derived from an EMBL/GenBank/DDBJ whole genome shotgun (WGS) entry which is preliminary data.</text>
</comment>
<keyword evidence="1" id="KW-0479">Metal-binding</keyword>
<dbReference type="EMBL" id="JAPDNT010000016">
    <property type="protein sequence ID" value="MCW3476182.1"/>
    <property type="molecule type" value="Genomic_DNA"/>
</dbReference>